<reference evidence="7 8" key="1">
    <citation type="submission" date="2019-07" db="EMBL/GenBank/DDBJ databases">
        <title>Qingshengfaniella alkalisoli gen. nov., sp. nov., isolated from saline soil.</title>
        <authorList>
            <person name="Xu L."/>
            <person name="Huang X.-X."/>
            <person name="Sun J.-Q."/>
        </authorList>
    </citation>
    <scope>NUCLEOTIDE SEQUENCE [LARGE SCALE GENOMIC DNA]</scope>
    <source>
        <strain evidence="7 8">DSM 27279</strain>
    </source>
</reference>
<dbReference type="InterPro" id="IPR001898">
    <property type="entry name" value="SLC13A/DASS"/>
</dbReference>
<feature type="transmembrane region" description="Helical" evidence="6">
    <location>
        <begin position="231"/>
        <end position="253"/>
    </location>
</feature>
<keyword evidence="4 6" id="KW-1133">Transmembrane helix</keyword>
<keyword evidence="8" id="KW-1185">Reference proteome</keyword>
<feature type="transmembrane region" description="Helical" evidence="6">
    <location>
        <begin position="164"/>
        <end position="182"/>
    </location>
</feature>
<dbReference type="InterPro" id="IPR030676">
    <property type="entry name" value="CitT-rel"/>
</dbReference>
<sequence>MPAPASPPPAVRMPIGLIVAVLAMVGVLLLPLPADLPPAGHRMLAILVFAVIVWITEAVSYEASAIIITSLMAFLVGTAPTIQNPDAIYGTSAAISMALAGFSNSALALVAGALFLAAAMTHTGLDRRIALVTLQRVGTSSRQIFVGAILVTILLSLVVPSATARSACVVPIMMGVIAAFGVDKRSNFAAGLMIVVAQGTSIWNVGIQTAAAQNLLTVGFMEKLLGERVTWIDWLVAGAPWAVAMSAIMYFVVLRMLPPESNDLGGGKDAVRESLAALGPMTGPQKRLLIVMLCLLLLWSTEGKLHRFDTTSTAYAGLVVLLLPRVGVMNWKDVQSRIPWGTIIVFGVGISLGSALLSTQAGQWLAGQVIERTGLDHLGTFGVLAILSAFLILIHLGFASATALTSALMPILISLLAVLPGDFNRLGMTMILGFVVSFGFILPINAPQNMVALATETFNARQFAKVGIVLTAVGYVLILGFGMTYWRWLGWL</sequence>
<name>A0A556A8G4_9BURK</name>
<dbReference type="EMBL" id="VLTJ01000042">
    <property type="protein sequence ID" value="TSH89172.1"/>
    <property type="molecule type" value="Genomic_DNA"/>
</dbReference>
<dbReference type="GO" id="GO:0005886">
    <property type="term" value="C:plasma membrane"/>
    <property type="evidence" value="ECO:0007669"/>
    <property type="project" value="TreeGrafter"/>
</dbReference>
<organism evidence="7 8">
    <name type="scientific">Verticiella sediminum</name>
    <dbReference type="NCBI Taxonomy" id="1247510"/>
    <lineage>
        <taxon>Bacteria</taxon>
        <taxon>Pseudomonadati</taxon>
        <taxon>Pseudomonadota</taxon>
        <taxon>Betaproteobacteria</taxon>
        <taxon>Burkholderiales</taxon>
        <taxon>Alcaligenaceae</taxon>
        <taxon>Verticiella</taxon>
    </lineage>
</organism>
<feature type="transmembrane region" description="Helical" evidence="6">
    <location>
        <begin position="338"/>
        <end position="357"/>
    </location>
</feature>
<dbReference type="PANTHER" id="PTHR10283">
    <property type="entry name" value="SOLUTE CARRIER FAMILY 13 MEMBER"/>
    <property type="match status" value="1"/>
</dbReference>
<comment type="caution">
    <text evidence="7">The sequence shown here is derived from an EMBL/GenBank/DDBJ whole genome shotgun (WGS) entry which is preliminary data.</text>
</comment>
<feature type="transmembrane region" description="Helical" evidence="6">
    <location>
        <begin position="12"/>
        <end position="32"/>
    </location>
</feature>
<feature type="transmembrane region" description="Helical" evidence="6">
    <location>
        <begin position="426"/>
        <end position="445"/>
    </location>
</feature>
<feature type="transmembrane region" description="Helical" evidence="6">
    <location>
        <begin position="140"/>
        <end position="158"/>
    </location>
</feature>
<keyword evidence="5 6" id="KW-0472">Membrane</keyword>
<evidence type="ECO:0000256" key="1">
    <source>
        <dbReference type="ARBA" id="ARBA00004141"/>
    </source>
</evidence>
<evidence type="ECO:0000256" key="2">
    <source>
        <dbReference type="ARBA" id="ARBA00007349"/>
    </source>
</evidence>
<accession>A0A556A8G4</accession>
<keyword evidence="3 6" id="KW-0812">Transmembrane</keyword>
<dbReference type="AlphaFoldDB" id="A0A556A8G4"/>
<dbReference type="Pfam" id="PF00939">
    <property type="entry name" value="Na_sulph_symp"/>
    <property type="match status" value="1"/>
</dbReference>
<dbReference type="OrthoDB" id="9766267at2"/>
<dbReference type="GO" id="GO:0022857">
    <property type="term" value="F:transmembrane transporter activity"/>
    <property type="evidence" value="ECO:0007669"/>
    <property type="project" value="InterPro"/>
</dbReference>
<protein>
    <submittedName>
        <fullName evidence="7">DASS family sodium-coupled anion symporter</fullName>
    </submittedName>
</protein>
<dbReference type="PIRSF" id="PIRSF002457">
    <property type="entry name" value="DASS"/>
    <property type="match status" value="1"/>
</dbReference>
<feature type="transmembrane region" description="Helical" evidence="6">
    <location>
        <begin position="189"/>
        <end position="211"/>
    </location>
</feature>
<dbReference type="NCBIfam" id="TIGR00785">
    <property type="entry name" value="dass"/>
    <property type="match status" value="1"/>
</dbReference>
<evidence type="ECO:0000256" key="6">
    <source>
        <dbReference type="SAM" id="Phobius"/>
    </source>
</evidence>
<evidence type="ECO:0000256" key="5">
    <source>
        <dbReference type="ARBA" id="ARBA00023136"/>
    </source>
</evidence>
<feature type="transmembrane region" description="Helical" evidence="6">
    <location>
        <begin position="377"/>
        <end position="394"/>
    </location>
</feature>
<feature type="transmembrane region" description="Helical" evidence="6">
    <location>
        <begin position="95"/>
        <end position="119"/>
    </location>
</feature>
<proteinExistence type="inferred from homology"/>
<feature type="transmembrane region" description="Helical" evidence="6">
    <location>
        <begin position="466"/>
        <end position="486"/>
    </location>
</feature>
<gene>
    <name evidence="7" type="ORF">FOZ76_26005</name>
</gene>
<dbReference type="RefSeq" id="WP_143951287.1">
    <property type="nucleotide sequence ID" value="NZ_BAABMB010000005.1"/>
</dbReference>
<comment type="similarity">
    <text evidence="2">Belongs to the SLC13A/DASS transporter (TC 2.A.47) family. DIT1 subfamily.</text>
</comment>
<evidence type="ECO:0000256" key="4">
    <source>
        <dbReference type="ARBA" id="ARBA00022989"/>
    </source>
</evidence>
<feature type="transmembrane region" description="Helical" evidence="6">
    <location>
        <begin position="401"/>
        <end position="420"/>
    </location>
</feature>
<evidence type="ECO:0000256" key="3">
    <source>
        <dbReference type="ARBA" id="ARBA00022692"/>
    </source>
</evidence>
<dbReference type="Proteomes" id="UP000318405">
    <property type="component" value="Unassembled WGS sequence"/>
</dbReference>
<comment type="subcellular location">
    <subcellularLocation>
        <location evidence="1">Membrane</location>
        <topology evidence="1">Multi-pass membrane protein</topology>
    </subcellularLocation>
</comment>
<evidence type="ECO:0000313" key="7">
    <source>
        <dbReference type="EMBL" id="TSH89172.1"/>
    </source>
</evidence>
<feature type="transmembrane region" description="Helical" evidence="6">
    <location>
        <begin position="44"/>
        <end position="75"/>
    </location>
</feature>
<evidence type="ECO:0000313" key="8">
    <source>
        <dbReference type="Proteomes" id="UP000318405"/>
    </source>
</evidence>